<accession>A0A1T5A0G0</accession>
<protein>
    <recommendedName>
        <fullName evidence="1">BSD domain-containing protein</fullName>
    </recommendedName>
</protein>
<evidence type="ECO:0000313" key="3">
    <source>
        <dbReference type="Proteomes" id="UP000243406"/>
    </source>
</evidence>
<evidence type="ECO:0000259" key="1">
    <source>
        <dbReference type="PROSITE" id="PS50858"/>
    </source>
</evidence>
<dbReference type="InterPro" id="IPR059206">
    <property type="entry name" value="Sll1717-like"/>
</dbReference>
<dbReference type="AlphaFoldDB" id="A0A1T5A0G0"/>
<reference evidence="3" key="1">
    <citation type="submission" date="2017-02" db="EMBL/GenBank/DDBJ databases">
        <authorList>
            <person name="Varghese N."/>
            <person name="Submissions S."/>
        </authorList>
    </citation>
    <scope>NUCLEOTIDE SEQUENCE [LARGE SCALE GENOMIC DNA]</scope>
    <source>
        <strain evidence="3">ATCC 35199</strain>
    </source>
</reference>
<dbReference type="OrthoDB" id="9179688at2"/>
<dbReference type="RefSeq" id="WP_079588553.1">
    <property type="nucleotide sequence ID" value="NZ_FUYN01000001.1"/>
</dbReference>
<dbReference type="EMBL" id="FUYN01000001">
    <property type="protein sequence ID" value="SKB28249.1"/>
    <property type="molecule type" value="Genomic_DNA"/>
</dbReference>
<organism evidence="2 3">
    <name type="scientific">Acetoanaerobium noterae</name>
    <dbReference type="NCBI Taxonomy" id="745369"/>
    <lineage>
        <taxon>Bacteria</taxon>
        <taxon>Bacillati</taxon>
        <taxon>Bacillota</taxon>
        <taxon>Clostridia</taxon>
        <taxon>Peptostreptococcales</taxon>
        <taxon>Filifactoraceae</taxon>
        <taxon>Acetoanaerobium</taxon>
    </lineage>
</organism>
<keyword evidence="3" id="KW-1185">Reference proteome</keyword>
<dbReference type="Proteomes" id="UP000243406">
    <property type="component" value="Unassembled WGS sequence"/>
</dbReference>
<dbReference type="InterPro" id="IPR005607">
    <property type="entry name" value="BSD_dom"/>
</dbReference>
<dbReference type="PROSITE" id="PS50858">
    <property type="entry name" value="BSD"/>
    <property type="match status" value="1"/>
</dbReference>
<gene>
    <name evidence="2" type="ORF">SAMN02745120_0587</name>
</gene>
<evidence type="ECO:0000313" key="2">
    <source>
        <dbReference type="EMBL" id="SKB28249.1"/>
    </source>
</evidence>
<name>A0A1T5A0G0_9FIRM</name>
<sequence>MEKLKMKDLHVGMMDAKDELIKATPEVKERFIETYIIPENLDVKSFWEKHYCFITGLKGTGKTALLRYIGIMAEEELNSLNSFILFKSNFNTYDKENMIRLIDKNFVNSLENYSNADYEIIWKWLLHRHIVENISSNHGKDNLLFEGNPAWDTYEKFVTNPFPDTKFKKIQKSLAKATVEINGAIFDGNLGAKLGFEFNFDDIQTNKSKLNDAVSTADRLLADIIPLNRKMFIFVDELELSYESEESYRRDQILIRDLIISVYRMNQLFEKQSLNIKIICSVRSEVLLSVDASGKEVNKYISSYGYPIYWNEACAVGTRHPLIELFINRIRLSEKNAGSHEVTSDKIWNKWFGSTTEGQDMEQYILRLTWFRPRDIIRILTLAKTMRPSDETFDNKLFSHIIIEYSKDSWMETIEELKAKYNSEELKAIRKIFYGYYKEFTYEEFLIQVENTKKLFNPIPNVLNKPDELLDDLFRIGVIGNISKGVQRWASRGEEEILTGYMYNILVHPALRKYLCSIKNPAFKPPVNKKTTAIKKEEHQGEVINVSINKGFSFIKAKDVDYFAPLRNYKNIKNGQNIHKCKVKFNVRYNNKKDKCDEAIEIYLLP</sequence>
<feature type="domain" description="BSD" evidence="1">
    <location>
        <begin position="1"/>
        <end position="58"/>
    </location>
</feature>
<proteinExistence type="predicted"/>
<dbReference type="NCBIfam" id="NF047389">
    <property type="entry name" value="ATPase_Sll1717"/>
    <property type="match status" value="1"/>
</dbReference>